<dbReference type="Pfam" id="PF04969">
    <property type="entry name" value="CS"/>
    <property type="match status" value="1"/>
</dbReference>
<evidence type="ECO:0000256" key="1">
    <source>
        <dbReference type="SAM" id="MobiDB-lite"/>
    </source>
</evidence>
<dbReference type="SUPFAM" id="SSF49764">
    <property type="entry name" value="HSP20-like chaperones"/>
    <property type="match status" value="1"/>
</dbReference>
<feature type="region of interest" description="Disordered" evidence="1">
    <location>
        <begin position="114"/>
        <end position="134"/>
    </location>
</feature>
<proteinExistence type="predicted"/>
<reference evidence="3" key="1">
    <citation type="submission" date="2019-08" db="EMBL/GenBank/DDBJ databases">
        <title>The improved chromosome-level genome for the pearl oyster Pinctada fucata martensii using PacBio sequencing and Hi-C.</title>
        <authorList>
            <person name="Zheng Z."/>
        </authorList>
    </citation>
    <scope>NUCLEOTIDE SEQUENCE</scope>
    <source>
        <strain evidence="3">ZZ-2019</strain>
        <tissue evidence="3">Adductor muscle</tissue>
    </source>
</reference>
<dbReference type="EMBL" id="VSWD01000010">
    <property type="protein sequence ID" value="KAK3090528.1"/>
    <property type="molecule type" value="Genomic_DNA"/>
</dbReference>
<feature type="compositionally biased region" description="Acidic residues" evidence="1">
    <location>
        <begin position="121"/>
        <end position="134"/>
    </location>
</feature>
<comment type="caution">
    <text evidence="3">The sequence shown here is derived from an EMBL/GenBank/DDBJ whole genome shotgun (WGS) entry which is preliminary data.</text>
</comment>
<name>A0AA88XRT1_PINIB</name>
<keyword evidence="4" id="KW-1185">Reference proteome</keyword>
<dbReference type="Proteomes" id="UP001186944">
    <property type="component" value="Unassembled WGS sequence"/>
</dbReference>
<protein>
    <recommendedName>
        <fullName evidence="2">CS domain-containing protein</fullName>
    </recommendedName>
</protein>
<dbReference type="Gene3D" id="2.60.40.790">
    <property type="match status" value="1"/>
</dbReference>
<organism evidence="3 4">
    <name type="scientific">Pinctada imbricata</name>
    <name type="common">Atlantic pearl-oyster</name>
    <name type="synonym">Pinctada martensii</name>
    <dbReference type="NCBI Taxonomy" id="66713"/>
    <lineage>
        <taxon>Eukaryota</taxon>
        <taxon>Metazoa</taxon>
        <taxon>Spiralia</taxon>
        <taxon>Lophotrochozoa</taxon>
        <taxon>Mollusca</taxon>
        <taxon>Bivalvia</taxon>
        <taxon>Autobranchia</taxon>
        <taxon>Pteriomorphia</taxon>
        <taxon>Pterioida</taxon>
        <taxon>Pterioidea</taxon>
        <taxon>Pteriidae</taxon>
        <taxon>Pinctada</taxon>
    </lineage>
</organism>
<evidence type="ECO:0000313" key="3">
    <source>
        <dbReference type="EMBL" id="KAK3090528.1"/>
    </source>
</evidence>
<dbReference type="InterPro" id="IPR007052">
    <property type="entry name" value="CS_dom"/>
</dbReference>
<evidence type="ECO:0000259" key="2">
    <source>
        <dbReference type="PROSITE" id="PS51203"/>
    </source>
</evidence>
<sequence length="134" mass="15097">MATNVITPSYACDEKKKDGFVRVIVGIRNLTTTRKGIKLVKKPDNAEVNVTFEESSLSLIVTGKQKGELKGKTFELKIKKLPHEINSTKSYYEVDEDRVLLFLKKNEDKSWYPELESGLETAEEEEEDQGGGKG</sequence>
<dbReference type="InterPro" id="IPR008978">
    <property type="entry name" value="HSP20-like_chaperone"/>
</dbReference>
<dbReference type="PROSITE" id="PS51203">
    <property type="entry name" value="CS"/>
    <property type="match status" value="1"/>
</dbReference>
<evidence type="ECO:0000313" key="4">
    <source>
        <dbReference type="Proteomes" id="UP001186944"/>
    </source>
</evidence>
<dbReference type="AlphaFoldDB" id="A0AA88XRT1"/>
<accession>A0AA88XRT1</accession>
<gene>
    <name evidence="3" type="ORF">FSP39_012511</name>
</gene>
<feature type="domain" description="CS" evidence="2">
    <location>
        <begin position="5"/>
        <end position="116"/>
    </location>
</feature>